<dbReference type="InterPro" id="IPR014001">
    <property type="entry name" value="Helicase_ATP-bd"/>
</dbReference>
<dbReference type="Pfam" id="PF04851">
    <property type="entry name" value="ResIII"/>
    <property type="match status" value="1"/>
</dbReference>
<feature type="compositionally biased region" description="Basic and acidic residues" evidence="1">
    <location>
        <begin position="465"/>
        <end position="480"/>
    </location>
</feature>
<dbReference type="PROSITE" id="PS51192">
    <property type="entry name" value="HELICASE_ATP_BIND_1"/>
    <property type="match status" value="1"/>
</dbReference>
<sequence>MIELLGFQRRASDKIADRYADYWADPALAGSQKNPRALPFFQSLASITASGKTVILAAAVADIAEGLQTKPVILWLSHGKVVVEQSYANLDEGGRYHHLLGDCELHALAEYDKSDVETTTRPLIYFATVGTFNRKDKEEGSLLIYKCDIDYTDQSTWDALKDRLDGHGQRRPLIVVYDEAHNLSDQQSDLLLELEPQALLMASATMRLPARLAAEMQELVNKTGRPDDWLVTQVNARAVADAGLVKSTLVLAGYRAPMEETLDQMLEDLVEATADAEAAGITDPLKAVYVCLTNIVEGNAFQTDDPKQPFSERQAPPIVIWRYLVEHHGVDPDSIAVYCSLKFDRNYPAPDTFHLFKDGDKDYTNFIAGNYQHVIFNKTLQEGWDDPMAYFAYVDKSMDSQVQVEQIIGRLLRQPNRQHYTAERLNTAAFYVRVDRNAVFDELIQDVEHKLKADAPTVKLVAKSPGKDKPVELEPSERRQVPGTGYDTTGAVAPIAQMLAQFTDYRGDVVNTEGSGARRTVTQTVGAVETVVESQWEAFKRSNVVTARWLFTREVRRLFQNALGVAPTSDPKFNAMIGFGSSAHAHVQTLAHQVVDAYFENIYLKQRKPDPYVVGTQLVRVDDLIPYKYSLHEGYDGMNKLERAFATELDKKELPWVRNPSRSGYGIPLATPGATSTFYPDFLVWQGTDVIAVDTTGGHLLPDKAARKLLTIYTPVGAAARIVIKFVSEGSWQADPAPTRTSGDGYTVWELSPNQERKAVHVSDMAEAVARALNVPD</sequence>
<keyword evidence="4" id="KW-1185">Reference proteome</keyword>
<comment type="caution">
    <text evidence="3">The sequence shown here is derived from an EMBL/GenBank/DDBJ whole genome shotgun (WGS) entry which is preliminary data.</text>
</comment>
<evidence type="ECO:0000259" key="2">
    <source>
        <dbReference type="PROSITE" id="PS51192"/>
    </source>
</evidence>
<evidence type="ECO:0000313" key="4">
    <source>
        <dbReference type="Proteomes" id="UP001500767"/>
    </source>
</evidence>
<name>A0ABP6YCJ4_9ACTN</name>
<dbReference type="InterPro" id="IPR006935">
    <property type="entry name" value="Helicase/UvrB_N"/>
</dbReference>
<organism evidence="3 4">
    <name type="scientific">Microlunatus spumicola</name>
    <dbReference type="NCBI Taxonomy" id="81499"/>
    <lineage>
        <taxon>Bacteria</taxon>
        <taxon>Bacillati</taxon>
        <taxon>Actinomycetota</taxon>
        <taxon>Actinomycetes</taxon>
        <taxon>Propionibacteriales</taxon>
        <taxon>Propionibacteriaceae</taxon>
        <taxon>Microlunatus</taxon>
    </lineage>
</organism>
<evidence type="ECO:0000256" key="1">
    <source>
        <dbReference type="SAM" id="MobiDB-lite"/>
    </source>
</evidence>
<dbReference type="Proteomes" id="UP001500767">
    <property type="component" value="Unassembled WGS sequence"/>
</dbReference>
<accession>A0ABP6YCJ4</accession>
<dbReference type="Gene3D" id="3.40.50.300">
    <property type="entry name" value="P-loop containing nucleotide triphosphate hydrolases"/>
    <property type="match status" value="2"/>
</dbReference>
<evidence type="ECO:0000313" key="3">
    <source>
        <dbReference type="EMBL" id="GAA3579897.1"/>
    </source>
</evidence>
<gene>
    <name evidence="3" type="ORF">GCM10022197_41940</name>
</gene>
<feature type="domain" description="Helicase ATP-binding" evidence="2">
    <location>
        <begin position="44"/>
        <end position="224"/>
    </location>
</feature>
<proteinExistence type="predicted"/>
<dbReference type="InterPro" id="IPR027417">
    <property type="entry name" value="P-loop_NTPase"/>
</dbReference>
<dbReference type="SUPFAM" id="SSF52540">
    <property type="entry name" value="P-loop containing nucleoside triphosphate hydrolases"/>
    <property type="match status" value="1"/>
</dbReference>
<protein>
    <recommendedName>
        <fullName evidence="2">Helicase ATP-binding domain-containing protein</fullName>
    </recommendedName>
</protein>
<dbReference type="EMBL" id="BAAAYR010000007">
    <property type="protein sequence ID" value="GAA3579897.1"/>
    <property type="molecule type" value="Genomic_DNA"/>
</dbReference>
<dbReference type="RefSeq" id="WP_204912977.1">
    <property type="nucleotide sequence ID" value="NZ_BAAAYR010000007.1"/>
</dbReference>
<feature type="region of interest" description="Disordered" evidence="1">
    <location>
        <begin position="464"/>
        <end position="487"/>
    </location>
</feature>
<reference evidence="4" key="1">
    <citation type="journal article" date="2019" name="Int. J. Syst. Evol. Microbiol.">
        <title>The Global Catalogue of Microorganisms (GCM) 10K type strain sequencing project: providing services to taxonomists for standard genome sequencing and annotation.</title>
        <authorList>
            <consortium name="The Broad Institute Genomics Platform"/>
            <consortium name="The Broad Institute Genome Sequencing Center for Infectious Disease"/>
            <person name="Wu L."/>
            <person name="Ma J."/>
        </authorList>
    </citation>
    <scope>NUCLEOTIDE SEQUENCE [LARGE SCALE GENOMIC DNA]</scope>
    <source>
        <strain evidence="4">JCM 16540</strain>
    </source>
</reference>